<keyword evidence="4 5" id="KW-0378">Hydrolase</keyword>
<comment type="caution">
    <text evidence="7">The sequence shown here is derived from an EMBL/GenBank/DDBJ whole genome shotgun (WGS) entry which is preliminary data.</text>
</comment>
<evidence type="ECO:0000256" key="4">
    <source>
        <dbReference type="ARBA" id="ARBA00022801"/>
    </source>
</evidence>
<evidence type="ECO:0000256" key="5">
    <source>
        <dbReference type="HAMAP-Rule" id="MF_00265"/>
    </source>
</evidence>
<dbReference type="SUPFAM" id="SSF88723">
    <property type="entry name" value="PIN domain-like"/>
    <property type="match status" value="1"/>
</dbReference>
<reference evidence="8" key="1">
    <citation type="submission" date="2018-11" db="EMBL/GenBank/DDBJ databases">
        <title>Rhizobium chutanense sp. nov., isolated from root nodules of Phaseolus vulgaris in China.</title>
        <authorList>
            <person name="Huo Y."/>
        </authorList>
    </citation>
    <scope>NUCLEOTIDE SEQUENCE [LARGE SCALE GENOMIC DNA]</scope>
    <source>
        <strain evidence="8">CCBAU 65647</strain>
    </source>
</reference>
<dbReference type="Pfam" id="PF01850">
    <property type="entry name" value="PIN"/>
    <property type="match status" value="1"/>
</dbReference>
<keyword evidence="8" id="KW-1185">Reference proteome</keyword>
<feature type="binding site" evidence="5">
    <location>
        <position position="13"/>
    </location>
    <ligand>
        <name>Mg(2+)</name>
        <dbReference type="ChEBI" id="CHEBI:18420"/>
    </ligand>
</feature>
<protein>
    <recommendedName>
        <fullName evidence="5">Ribonuclease VapC</fullName>
        <shortName evidence="5">RNase VapC</shortName>
        <ecNumber evidence="5">3.1.-.-</ecNumber>
    </recommendedName>
    <alternativeName>
        <fullName evidence="5">Toxin VapC</fullName>
    </alternativeName>
</protein>
<keyword evidence="5" id="KW-0800">Toxin</keyword>
<dbReference type="GO" id="GO:0090729">
    <property type="term" value="F:toxin activity"/>
    <property type="evidence" value="ECO:0007669"/>
    <property type="project" value="UniProtKB-KW"/>
</dbReference>
<dbReference type="Gene3D" id="3.40.50.1010">
    <property type="entry name" value="5'-nuclease"/>
    <property type="match status" value="1"/>
</dbReference>
<dbReference type="EC" id="3.1.-.-" evidence="5"/>
<accession>A0A432PEJ5</accession>
<dbReference type="Proteomes" id="UP000278823">
    <property type="component" value="Unassembled WGS sequence"/>
</dbReference>
<dbReference type="EMBL" id="RJTH01000012">
    <property type="protein sequence ID" value="RUM21370.1"/>
    <property type="molecule type" value="Genomic_DNA"/>
</dbReference>
<organism evidence="7 8">
    <name type="scientific">Rhizobium vallis</name>
    <dbReference type="NCBI Taxonomy" id="634290"/>
    <lineage>
        <taxon>Bacteria</taxon>
        <taxon>Pseudomonadati</taxon>
        <taxon>Pseudomonadota</taxon>
        <taxon>Alphaproteobacteria</taxon>
        <taxon>Hyphomicrobiales</taxon>
        <taxon>Rhizobiaceae</taxon>
        <taxon>Rhizobium/Agrobacterium group</taxon>
        <taxon>Rhizobium</taxon>
    </lineage>
</organism>
<dbReference type="PANTHER" id="PTHR39664:SF2">
    <property type="entry name" value="NUCLEIC ACID-BINDING PROTEIN, CONTAINING PIN DOMAIN-RELATED"/>
    <property type="match status" value="1"/>
</dbReference>
<keyword evidence="1 5" id="KW-1277">Toxin-antitoxin system</keyword>
<dbReference type="GO" id="GO:0000287">
    <property type="term" value="F:magnesium ion binding"/>
    <property type="evidence" value="ECO:0007669"/>
    <property type="project" value="UniProtKB-UniRule"/>
</dbReference>
<proteinExistence type="inferred from homology"/>
<evidence type="ECO:0000256" key="2">
    <source>
        <dbReference type="ARBA" id="ARBA00022722"/>
    </source>
</evidence>
<feature type="binding site" evidence="5">
    <location>
        <position position="101"/>
    </location>
    <ligand>
        <name>Mg(2+)</name>
        <dbReference type="ChEBI" id="CHEBI:18420"/>
    </ligand>
</feature>
<dbReference type="InterPro" id="IPR022907">
    <property type="entry name" value="VapC_family"/>
</dbReference>
<comment type="similarity">
    <text evidence="5">Belongs to the PINc/VapC protein family.</text>
</comment>
<feature type="domain" description="PIN" evidence="6">
    <location>
        <begin position="10"/>
        <end position="124"/>
    </location>
</feature>
<evidence type="ECO:0000256" key="1">
    <source>
        <dbReference type="ARBA" id="ARBA00022649"/>
    </source>
</evidence>
<sequence length="140" mass="15340">MGGRGQGLKVVVDTNILVRMFTRDHPLESPKAEEFLRSYSIVVPNQTLCELVWVLRRLYKFDAAELKQAITYLGEAETVTLDRAAVTSGLLFLEAGGDFADGIIAFEGERLGGESFATFDRKAAAILQKAGQNCLLLSVE</sequence>
<dbReference type="PANTHER" id="PTHR39664">
    <property type="match status" value="1"/>
</dbReference>
<name>A0A432PEJ5_9HYPH</name>
<evidence type="ECO:0000313" key="8">
    <source>
        <dbReference type="Proteomes" id="UP000278823"/>
    </source>
</evidence>
<evidence type="ECO:0000256" key="3">
    <source>
        <dbReference type="ARBA" id="ARBA00022723"/>
    </source>
</evidence>
<keyword evidence="3 5" id="KW-0479">Metal-binding</keyword>
<dbReference type="CDD" id="cd18683">
    <property type="entry name" value="PIN_VapC-like"/>
    <property type="match status" value="1"/>
</dbReference>
<keyword evidence="5" id="KW-0460">Magnesium</keyword>
<keyword evidence="2 5" id="KW-0540">Nuclease</keyword>
<comment type="cofactor">
    <cofactor evidence="5">
        <name>Mg(2+)</name>
        <dbReference type="ChEBI" id="CHEBI:18420"/>
    </cofactor>
</comment>
<dbReference type="AlphaFoldDB" id="A0A432PEJ5"/>
<dbReference type="GO" id="GO:0016787">
    <property type="term" value="F:hydrolase activity"/>
    <property type="evidence" value="ECO:0007669"/>
    <property type="project" value="UniProtKB-KW"/>
</dbReference>
<dbReference type="InterPro" id="IPR029060">
    <property type="entry name" value="PIN-like_dom_sf"/>
</dbReference>
<dbReference type="OrthoDB" id="6637310at2"/>
<gene>
    <name evidence="5" type="primary">vapC</name>
    <name evidence="7" type="ORF">EFQ99_26530</name>
</gene>
<comment type="function">
    <text evidence="5">Toxic component of a toxin-antitoxin (TA) system. An RNase.</text>
</comment>
<evidence type="ECO:0000259" key="6">
    <source>
        <dbReference type="Pfam" id="PF01850"/>
    </source>
</evidence>
<dbReference type="HAMAP" id="MF_00265">
    <property type="entry name" value="VapC_Nob1"/>
    <property type="match status" value="1"/>
</dbReference>
<dbReference type="InterPro" id="IPR002716">
    <property type="entry name" value="PIN_dom"/>
</dbReference>
<dbReference type="GO" id="GO:0004540">
    <property type="term" value="F:RNA nuclease activity"/>
    <property type="evidence" value="ECO:0007669"/>
    <property type="project" value="InterPro"/>
</dbReference>
<evidence type="ECO:0000313" key="7">
    <source>
        <dbReference type="EMBL" id="RUM21370.1"/>
    </source>
</evidence>